<dbReference type="GO" id="GO:0046872">
    <property type="term" value="F:metal ion binding"/>
    <property type="evidence" value="ECO:0007669"/>
    <property type="project" value="UniProtKB-KW"/>
</dbReference>
<dbReference type="Gene3D" id="2.102.10.10">
    <property type="entry name" value="Rieske [2Fe-2S] iron-sulphur domain"/>
    <property type="match status" value="1"/>
</dbReference>
<comment type="similarity">
    <text evidence="1">Belongs to the Rieske iron-sulfur protein family.</text>
</comment>
<dbReference type="Pfam" id="PF00355">
    <property type="entry name" value="Rieske"/>
    <property type="match status" value="1"/>
</dbReference>
<evidence type="ECO:0000256" key="1">
    <source>
        <dbReference type="ARBA" id="ARBA00010651"/>
    </source>
</evidence>
<keyword evidence="4" id="KW-0809">Transit peptide</keyword>
<gene>
    <name evidence="10" type="ORF">M8C21_015721</name>
</gene>
<dbReference type="Proteomes" id="UP001206925">
    <property type="component" value="Unassembled WGS sequence"/>
</dbReference>
<dbReference type="GO" id="GO:0016020">
    <property type="term" value="C:membrane"/>
    <property type="evidence" value="ECO:0007669"/>
    <property type="project" value="InterPro"/>
</dbReference>
<evidence type="ECO:0000313" key="10">
    <source>
        <dbReference type="EMBL" id="KAI7727192.1"/>
    </source>
</evidence>
<feature type="domain" description="Rieske" evidence="9">
    <location>
        <begin position="18"/>
        <end position="103"/>
    </location>
</feature>
<dbReference type="InterPro" id="IPR005805">
    <property type="entry name" value="Rieske_Fe-S_prot_C"/>
</dbReference>
<evidence type="ECO:0000313" key="11">
    <source>
        <dbReference type="Proteomes" id="UP001206925"/>
    </source>
</evidence>
<evidence type="ECO:0000256" key="7">
    <source>
        <dbReference type="ARBA" id="ARBA00023157"/>
    </source>
</evidence>
<evidence type="ECO:0000256" key="2">
    <source>
        <dbReference type="ARBA" id="ARBA00022714"/>
    </source>
</evidence>
<dbReference type="SUPFAM" id="SSF50022">
    <property type="entry name" value="ISP domain"/>
    <property type="match status" value="1"/>
</dbReference>
<keyword evidence="6" id="KW-0411">Iron-sulfur</keyword>
<dbReference type="PANTHER" id="PTHR10134">
    <property type="entry name" value="CYTOCHROME B-C1 COMPLEX SUBUNIT RIESKE, MITOCHONDRIAL"/>
    <property type="match status" value="1"/>
</dbReference>
<organism evidence="10 11">
    <name type="scientific">Ambrosia artemisiifolia</name>
    <name type="common">Common ragweed</name>
    <dbReference type="NCBI Taxonomy" id="4212"/>
    <lineage>
        <taxon>Eukaryota</taxon>
        <taxon>Viridiplantae</taxon>
        <taxon>Streptophyta</taxon>
        <taxon>Embryophyta</taxon>
        <taxon>Tracheophyta</taxon>
        <taxon>Spermatophyta</taxon>
        <taxon>Magnoliopsida</taxon>
        <taxon>eudicotyledons</taxon>
        <taxon>Gunneridae</taxon>
        <taxon>Pentapetalae</taxon>
        <taxon>asterids</taxon>
        <taxon>campanulids</taxon>
        <taxon>Asterales</taxon>
        <taxon>Asteraceae</taxon>
        <taxon>Asteroideae</taxon>
        <taxon>Heliantheae alliance</taxon>
        <taxon>Heliantheae</taxon>
        <taxon>Ambrosia</taxon>
    </lineage>
</organism>
<feature type="non-terminal residue" evidence="10">
    <location>
        <position position="1"/>
    </location>
</feature>
<dbReference type="EMBL" id="JAMZMK010011422">
    <property type="protein sequence ID" value="KAI7727192.1"/>
    <property type="molecule type" value="Genomic_DNA"/>
</dbReference>
<dbReference type="PROSITE" id="PS51296">
    <property type="entry name" value="RIESKE"/>
    <property type="match status" value="1"/>
</dbReference>
<comment type="caution">
    <text evidence="10">The sequence shown here is derived from an EMBL/GenBank/DDBJ whole genome shotgun (WGS) entry which is preliminary data.</text>
</comment>
<dbReference type="GO" id="GO:0051537">
    <property type="term" value="F:2 iron, 2 sulfur cluster binding"/>
    <property type="evidence" value="ECO:0007669"/>
    <property type="project" value="UniProtKB-KW"/>
</dbReference>
<dbReference type="PRINTS" id="PR00162">
    <property type="entry name" value="RIESKE"/>
</dbReference>
<accession>A0AAD5BPL2</accession>
<evidence type="ECO:0000256" key="4">
    <source>
        <dbReference type="ARBA" id="ARBA00022946"/>
    </source>
</evidence>
<keyword evidence="11" id="KW-1185">Reference proteome</keyword>
<dbReference type="AlphaFoldDB" id="A0AAD5BPL2"/>
<keyword evidence="2" id="KW-0001">2Fe-2S</keyword>
<dbReference type="InterPro" id="IPR017941">
    <property type="entry name" value="Rieske_2Fe-2S"/>
</dbReference>
<keyword evidence="5" id="KW-0408">Iron</keyword>
<evidence type="ECO:0000259" key="9">
    <source>
        <dbReference type="PROSITE" id="PS51296"/>
    </source>
</evidence>
<dbReference type="InterPro" id="IPR036922">
    <property type="entry name" value="Rieske_2Fe-2S_sf"/>
</dbReference>
<evidence type="ECO:0000256" key="6">
    <source>
        <dbReference type="ARBA" id="ARBA00023014"/>
    </source>
</evidence>
<name>A0AAD5BPL2_AMBAR</name>
<evidence type="ECO:0000256" key="3">
    <source>
        <dbReference type="ARBA" id="ARBA00022723"/>
    </source>
</evidence>
<proteinExistence type="inferred from homology"/>
<dbReference type="InterPro" id="IPR014349">
    <property type="entry name" value="Rieske_Fe-S_prot"/>
</dbReference>
<dbReference type="NCBIfam" id="NF010001">
    <property type="entry name" value="PRK13474.1"/>
    <property type="match status" value="1"/>
</dbReference>
<sequence>GGIVAKDVDGNSIIASEWLRIHGPGDKTLTQGLKGDPTYLVVENNRTLLTYGINAVCTHLGCIVPWNTVEKKFTCPCHGSQYNNEGKSLELAKVDIEDDKVAFAPLTKTDFRTGDAPWWS</sequence>
<evidence type="ECO:0000256" key="5">
    <source>
        <dbReference type="ARBA" id="ARBA00023004"/>
    </source>
</evidence>
<comment type="cofactor">
    <cofactor evidence="8">
        <name>[2Fe-2S] cluster</name>
        <dbReference type="ChEBI" id="CHEBI:190135"/>
    </cofactor>
</comment>
<keyword evidence="7" id="KW-1015">Disulfide bond</keyword>
<keyword evidence="3" id="KW-0479">Metal-binding</keyword>
<reference evidence="10" key="1">
    <citation type="submission" date="2022-06" db="EMBL/GenBank/DDBJ databases">
        <title>Uncovering the hologenomic basis of an extraordinary plant invasion.</title>
        <authorList>
            <person name="Bieker V.C."/>
            <person name="Martin M.D."/>
            <person name="Gilbert T."/>
            <person name="Hodgins K."/>
            <person name="Battlay P."/>
            <person name="Petersen B."/>
            <person name="Wilson J."/>
        </authorList>
    </citation>
    <scope>NUCLEOTIDE SEQUENCE</scope>
    <source>
        <strain evidence="10">AA19_3_7</strain>
        <tissue evidence="10">Leaf</tissue>
    </source>
</reference>
<protein>
    <recommendedName>
        <fullName evidence="9">Rieske domain-containing protein</fullName>
    </recommendedName>
</protein>
<evidence type="ECO:0000256" key="8">
    <source>
        <dbReference type="ARBA" id="ARBA00034078"/>
    </source>
</evidence>